<name>A0A371GB83_MUCPR</name>
<evidence type="ECO:0000313" key="2">
    <source>
        <dbReference type="Proteomes" id="UP000257109"/>
    </source>
</evidence>
<comment type="caution">
    <text evidence="1">The sequence shown here is derived from an EMBL/GenBank/DDBJ whole genome shotgun (WGS) entry which is preliminary data.</text>
</comment>
<feature type="non-terminal residue" evidence="1">
    <location>
        <position position="1"/>
    </location>
</feature>
<sequence>MEVVIEDIGQQEEINMLKAQMGKILEVLQSLEARVNKINTPQSTSDHPRIYTKAKSEYVQNTVSTDTPANGPNLVPVVQVKRPETLEKWQFLKERLRAIEGASKY</sequence>
<dbReference type="Proteomes" id="UP000257109">
    <property type="component" value="Unassembled WGS sequence"/>
</dbReference>
<dbReference type="EMBL" id="QJKJ01006130">
    <property type="protein sequence ID" value="RDX87779.1"/>
    <property type="molecule type" value="Genomic_DNA"/>
</dbReference>
<gene>
    <name evidence="1" type="ORF">CR513_30715</name>
</gene>
<accession>A0A371GB83</accession>
<dbReference type="AlphaFoldDB" id="A0A371GB83"/>
<organism evidence="1 2">
    <name type="scientific">Mucuna pruriens</name>
    <name type="common">Velvet bean</name>
    <name type="synonym">Dolichos pruriens</name>
    <dbReference type="NCBI Taxonomy" id="157652"/>
    <lineage>
        <taxon>Eukaryota</taxon>
        <taxon>Viridiplantae</taxon>
        <taxon>Streptophyta</taxon>
        <taxon>Embryophyta</taxon>
        <taxon>Tracheophyta</taxon>
        <taxon>Spermatophyta</taxon>
        <taxon>Magnoliopsida</taxon>
        <taxon>eudicotyledons</taxon>
        <taxon>Gunneridae</taxon>
        <taxon>Pentapetalae</taxon>
        <taxon>rosids</taxon>
        <taxon>fabids</taxon>
        <taxon>Fabales</taxon>
        <taxon>Fabaceae</taxon>
        <taxon>Papilionoideae</taxon>
        <taxon>50 kb inversion clade</taxon>
        <taxon>NPAAA clade</taxon>
        <taxon>indigoferoid/millettioid clade</taxon>
        <taxon>Phaseoleae</taxon>
        <taxon>Mucuna</taxon>
    </lineage>
</organism>
<reference evidence="1" key="1">
    <citation type="submission" date="2018-05" db="EMBL/GenBank/DDBJ databases">
        <title>Draft genome of Mucuna pruriens seed.</title>
        <authorList>
            <person name="Nnadi N.E."/>
            <person name="Vos R."/>
            <person name="Hasami M.H."/>
            <person name="Devisetty U.K."/>
            <person name="Aguiy J.C."/>
        </authorList>
    </citation>
    <scope>NUCLEOTIDE SEQUENCE [LARGE SCALE GENOMIC DNA]</scope>
    <source>
        <strain evidence="1">JCA_2017</strain>
    </source>
</reference>
<keyword evidence="2" id="KW-1185">Reference proteome</keyword>
<evidence type="ECO:0000313" key="1">
    <source>
        <dbReference type="EMBL" id="RDX87779.1"/>
    </source>
</evidence>
<proteinExistence type="predicted"/>
<protein>
    <submittedName>
        <fullName evidence="1">Uncharacterized protein</fullName>
    </submittedName>
</protein>